<dbReference type="GO" id="GO:0012505">
    <property type="term" value="C:endomembrane system"/>
    <property type="evidence" value="ECO:0007669"/>
    <property type="project" value="TreeGrafter"/>
</dbReference>
<dbReference type="PANTHER" id="PTHR10983:SF16">
    <property type="entry name" value="LYSOCARDIOLIPIN ACYLTRANSFERASE 1"/>
    <property type="match status" value="1"/>
</dbReference>
<organism evidence="3 4">
    <name type="scientific">marine gamma proteobacterium HTCC2143</name>
    <dbReference type="NCBI Taxonomy" id="247633"/>
    <lineage>
        <taxon>Bacteria</taxon>
        <taxon>Pseudomonadati</taxon>
        <taxon>Pseudomonadota</taxon>
        <taxon>Gammaproteobacteria</taxon>
        <taxon>Cellvibrionales</taxon>
        <taxon>Spongiibacteraceae</taxon>
        <taxon>BD1-7 clade</taxon>
    </lineage>
</organism>
<dbReference type="SMART" id="SM00563">
    <property type="entry name" value="PlsC"/>
    <property type="match status" value="1"/>
</dbReference>
<dbReference type="SUPFAM" id="SSF69593">
    <property type="entry name" value="Glycerol-3-phosphate (1)-acyltransferase"/>
    <property type="match status" value="1"/>
</dbReference>
<dbReference type="PANTHER" id="PTHR10983">
    <property type="entry name" value="1-ACYLGLYCEROL-3-PHOSPHATE ACYLTRANSFERASE-RELATED"/>
    <property type="match status" value="1"/>
</dbReference>
<reference evidence="3 4" key="1">
    <citation type="journal article" date="2010" name="J. Bacteriol.">
        <title>Genome sequence of the oligotrophic marine Gammaproteobacterium HTCC2143, isolated from the Oregon Coast.</title>
        <authorList>
            <person name="Oh H.M."/>
            <person name="Kang I."/>
            <person name="Ferriera S."/>
            <person name="Giovannoni S.J."/>
            <person name="Cho J.C."/>
        </authorList>
    </citation>
    <scope>NUCLEOTIDE SEQUENCE [LARGE SCALE GENOMIC DNA]</scope>
    <source>
        <strain evidence="3 4">HTCC2143</strain>
    </source>
</reference>
<feature type="transmembrane region" description="Helical" evidence="1">
    <location>
        <begin position="41"/>
        <end position="68"/>
    </location>
</feature>
<dbReference type="CDD" id="cd07990">
    <property type="entry name" value="LPLAT_LCLAT1-like"/>
    <property type="match status" value="1"/>
</dbReference>
<keyword evidence="3" id="KW-0808">Transferase</keyword>
<dbReference type="Pfam" id="PF01553">
    <property type="entry name" value="Acyltransferase"/>
    <property type="match status" value="1"/>
</dbReference>
<gene>
    <name evidence="3" type="ORF">GP2143_14581</name>
</gene>
<dbReference type="InterPro" id="IPR002123">
    <property type="entry name" value="Plipid/glycerol_acylTrfase"/>
</dbReference>
<accession>A0Y8N6</accession>
<keyword evidence="1" id="KW-0812">Transmembrane</keyword>
<evidence type="ECO:0000313" key="4">
    <source>
        <dbReference type="Proteomes" id="UP000004931"/>
    </source>
</evidence>
<dbReference type="AlphaFoldDB" id="A0Y8N6"/>
<sequence>MYRLLSFYGSFPSCYHLLTAIYRTNAMRSYNIGLSRHLVSILSFAFITVNLLMWLPVLLLAAVIRILVPFHRIAQITSRLVDNVYRLAVKLDAWWLQTMLGIRFVIDDQNGVLQQLAKTDNPLIISNHRSWFDIFVLQTLISGHGPILKFLIKAELLWVPVLGWVCIVLNFPTLKRKGDKTSRERDLKVAQSASLQINTTPGALLIFPEGTRFSERKREQGNSPYNFLLKPKPGGFKAIHNSLPKSTTIIDFSIKYHVGDDNCWRCMSGLVEEIHIKVTATQSDDIDEGLEWLEKQWLQKELWLNR</sequence>
<comment type="caution">
    <text evidence="3">The sequence shown here is derived from an EMBL/GenBank/DDBJ whole genome shotgun (WGS) entry which is preliminary data.</text>
</comment>
<dbReference type="GO" id="GO:0016746">
    <property type="term" value="F:acyltransferase activity"/>
    <property type="evidence" value="ECO:0007669"/>
    <property type="project" value="UniProtKB-KW"/>
</dbReference>
<keyword evidence="1" id="KW-0472">Membrane</keyword>
<protein>
    <submittedName>
        <fullName evidence="3">Phospholipid/glycerol acyltransferase</fullName>
    </submittedName>
</protein>
<keyword evidence="4" id="KW-1185">Reference proteome</keyword>
<dbReference type="NCBIfam" id="NF010621">
    <property type="entry name" value="PRK14014.1"/>
    <property type="match status" value="1"/>
</dbReference>
<dbReference type="eggNOG" id="COG0204">
    <property type="taxonomic scope" value="Bacteria"/>
</dbReference>
<keyword evidence="3" id="KW-0012">Acyltransferase</keyword>
<evidence type="ECO:0000313" key="3">
    <source>
        <dbReference type="EMBL" id="EAW32490.1"/>
    </source>
</evidence>
<dbReference type="STRING" id="247633.GP2143_14581"/>
<evidence type="ECO:0000259" key="2">
    <source>
        <dbReference type="SMART" id="SM00563"/>
    </source>
</evidence>
<proteinExistence type="predicted"/>
<feature type="domain" description="Phospholipid/glycerol acyltransferase" evidence="2">
    <location>
        <begin position="122"/>
        <end position="257"/>
    </location>
</feature>
<name>A0Y8N6_9GAMM</name>
<evidence type="ECO:0000256" key="1">
    <source>
        <dbReference type="SAM" id="Phobius"/>
    </source>
</evidence>
<keyword evidence="1" id="KW-1133">Transmembrane helix</keyword>
<dbReference type="EMBL" id="AAVT01000001">
    <property type="protein sequence ID" value="EAW32490.1"/>
    <property type="molecule type" value="Genomic_DNA"/>
</dbReference>
<dbReference type="Proteomes" id="UP000004931">
    <property type="component" value="Unassembled WGS sequence"/>
</dbReference>